<keyword evidence="2" id="KW-1185">Reference proteome</keyword>
<evidence type="ECO:0000313" key="1">
    <source>
        <dbReference type="EMBL" id="GEL81942.1"/>
    </source>
</evidence>
<comment type="caution">
    <text evidence="1">The sequence shown here is derived from an EMBL/GenBank/DDBJ whole genome shotgun (WGS) entry which is preliminary data.</text>
</comment>
<dbReference type="EMBL" id="BJWA01000051">
    <property type="protein sequence ID" value="GEL81942.1"/>
    <property type="molecule type" value="Genomic_DNA"/>
</dbReference>
<evidence type="ECO:0000313" key="2">
    <source>
        <dbReference type="Proteomes" id="UP000321175"/>
    </source>
</evidence>
<sequence length="71" mass="8414">MGRPVLEAINIDTLTRSNYIELLRKGYSVKDIFRELSKGSNMDDKLLREEFDYWRKGNGILDLKSTRIKEY</sequence>
<gene>
    <name evidence="1" type="ORF">EMU01_30860</name>
</gene>
<protein>
    <submittedName>
        <fullName evidence="1">Uncharacterized protein</fullName>
    </submittedName>
</protein>
<organism evidence="1 2">
    <name type="scientific">Enterococcus mundtii</name>
    <dbReference type="NCBI Taxonomy" id="53346"/>
    <lineage>
        <taxon>Bacteria</taxon>
        <taxon>Bacillati</taxon>
        <taxon>Bacillota</taxon>
        <taxon>Bacilli</taxon>
        <taxon>Lactobacillales</taxon>
        <taxon>Enterococcaceae</taxon>
        <taxon>Enterococcus</taxon>
    </lineage>
</organism>
<dbReference type="RefSeq" id="WP_071867409.1">
    <property type="nucleotide sequence ID" value="NZ_BJWA01000051.1"/>
</dbReference>
<name>A0ABQ0VK47_ENTMU</name>
<reference evidence="1 2" key="1">
    <citation type="submission" date="2019-07" db="EMBL/GenBank/DDBJ databases">
        <title>Whole genome shotgun sequence of Enterococcus mundtii NBRC 100490.</title>
        <authorList>
            <person name="Hosoyama A."/>
            <person name="Uohara A."/>
            <person name="Ohji S."/>
            <person name="Ichikawa N."/>
        </authorList>
    </citation>
    <scope>NUCLEOTIDE SEQUENCE [LARGE SCALE GENOMIC DNA]</scope>
    <source>
        <strain evidence="1 2">NBRC 100490</strain>
    </source>
</reference>
<dbReference type="GeneID" id="61001193"/>
<accession>A0ABQ0VK47</accession>
<dbReference type="Proteomes" id="UP000321175">
    <property type="component" value="Unassembled WGS sequence"/>
</dbReference>
<proteinExistence type="predicted"/>